<evidence type="ECO:0000313" key="4">
    <source>
        <dbReference type="Proteomes" id="UP000245474"/>
    </source>
</evidence>
<reference evidence="3 4" key="1">
    <citation type="submission" date="2018-05" db="EMBL/GenBank/DDBJ databases">
        <title>Spiribacter halobius sp. nov., a moderately halophilic bacterium isolated from marine solar saltern.</title>
        <authorList>
            <person name="Zheng W.-S."/>
            <person name="Lu D.-C."/>
            <person name="Du Z.-J."/>
        </authorList>
    </citation>
    <scope>NUCLEOTIDE SEQUENCE [LARGE SCALE GENOMIC DNA]</scope>
    <source>
        <strain evidence="3 4">E85</strain>
    </source>
</reference>
<dbReference type="EMBL" id="QFFI01000007">
    <property type="protein sequence ID" value="PWG64021.1"/>
    <property type="molecule type" value="Genomic_DNA"/>
</dbReference>
<evidence type="ECO:0000313" key="3">
    <source>
        <dbReference type="EMBL" id="PWG64021.1"/>
    </source>
</evidence>
<feature type="region of interest" description="Disordered" evidence="2">
    <location>
        <begin position="138"/>
        <end position="162"/>
    </location>
</feature>
<dbReference type="AlphaFoldDB" id="A0A2U2N476"/>
<dbReference type="RefSeq" id="WP_109677219.1">
    <property type="nucleotide sequence ID" value="NZ_CP086615.1"/>
</dbReference>
<name>A0A2U2N476_9GAMM</name>
<keyword evidence="1" id="KW-0175">Coiled coil</keyword>
<proteinExistence type="predicted"/>
<sequence length="481" mass="52526">MWDWIKKAAGAVLETGAEYLRHLNAIQQIMNAPSYEAAVERLRSHVFGMDGEAEYRLFMTVVGQQIQQAEQALQQARENPGGESWGNSFEDRMAQHMAEIQAGYHAGNSPHVQAAEKRLHDLNLLARYAQQFWQERAPELQAPDPSPPSTEPEVAEPDEPAPAERMAAFQRHARAILGDPVPAAPGADAAPAPLGEIEALQAMLAADRRLTRGMMATMPGSASAEIVEELSDLHGTYARILRDAPSDSRLIEPADLRRKMGQCQELAGRACESLRDDAAALERYERALAEFRQAGDGAEAERMERKIRDLQILLSGDHDAEILAIQERLDTVARPSLEAAELLIALGVACTHAGDAFAGREHLHQAETMLRAMGIEPPSAEQLASDLFGSMQALLGGAAGTTPAPIEASMKVRAVYKQLYQALSAAYRDSDPADADFEENLALADRYLKAWEAMDSRQQSDAFSAKAMDYLRSQGHGPAKD</sequence>
<gene>
    <name evidence="3" type="ORF">DEM34_05825</name>
</gene>
<comment type="caution">
    <text evidence="3">The sequence shown here is derived from an EMBL/GenBank/DDBJ whole genome shotgun (WGS) entry which is preliminary data.</text>
</comment>
<evidence type="ECO:0000256" key="1">
    <source>
        <dbReference type="SAM" id="Coils"/>
    </source>
</evidence>
<dbReference type="Proteomes" id="UP000245474">
    <property type="component" value="Unassembled WGS sequence"/>
</dbReference>
<organism evidence="3 4">
    <name type="scientific">Sediminicurvatus halobius</name>
    <dbReference type="NCBI Taxonomy" id="2182432"/>
    <lineage>
        <taxon>Bacteria</taxon>
        <taxon>Pseudomonadati</taxon>
        <taxon>Pseudomonadota</taxon>
        <taxon>Gammaproteobacteria</taxon>
        <taxon>Chromatiales</taxon>
        <taxon>Ectothiorhodospiraceae</taxon>
        <taxon>Sediminicurvatus</taxon>
    </lineage>
</organism>
<evidence type="ECO:0000256" key="2">
    <source>
        <dbReference type="SAM" id="MobiDB-lite"/>
    </source>
</evidence>
<protein>
    <submittedName>
        <fullName evidence="3">Uncharacterized protein</fullName>
    </submittedName>
</protein>
<accession>A0A2U2N476</accession>
<keyword evidence="4" id="KW-1185">Reference proteome</keyword>
<feature type="coiled-coil region" evidence="1">
    <location>
        <begin position="274"/>
        <end position="301"/>
    </location>
</feature>